<keyword evidence="1" id="KW-0472">Membrane</keyword>
<proteinExistence type="predicted"/>
<organism evidence="2 3">
    <name type="scientific">Bacillus tropicus</name>
    <dbReference type="NCBI Taxonomy" id="2026188"/>
    <lineage>
        <taxon>Bacteria</taxon>
        <taxon>Bacillati</taxon>
        <taxon>Bacillota</taxon>
        <taxon>Bacilli</taxon>
        <taxon>Bacillales</taxon>
        <taxon>Bacillaceae</taxon>
        <taxon>Bacillus</taxon>
        <taxon>Bacillus cereus group</taxon>
    </lineage>
</organism>
<keyword evidence="3" id="KW-1185">Reference proteome</keyword>
<name>A0A7T2QKY2_9BACI</name>
<evidence type="ECO:0000313" key="3">
    <source>
        <dbReference type="Proteomes" id="UP000594791"/>
    </source>
</evidence>
<gene>
    <name evidence="2" type="ORF">I6G77_28715</name>
</gene>
<evidence type="ECO:0000313" key="2">
    <source>
        <dbReference type="EMBL" id="QPR80693.1"/>
    </source>
</evidence>
<geneLocation type="plasmid" evidence="2 3">
    <name>unnamed</name>
</geneLocation>
<dbReference type="Proteomes" id="UP000594791">
    <property type="component" value="Plasmid unnamed"/>
</dbReference>
<dbReference type="EMBL" id="CP065740">
    <property type="protein sequence ID" value="QPR80693.1"/>
    <property type="molecule type" value="Genomic_DNA"/>
</dbReference>
<keyword evidence="1" id="KW-1133">Transmembrane helix</keyword>
<feature type="transmembrane region" description="Helical" evidence="1">
    <location>
        <begin position="7"/>
        <end position="27"/>
    </location>
</feature>
<protein>
    <submittedName>
        <fullName evidence="2">Uncharacterized protein</fullName>
    </submittedName>
</protein>
<reference evidence="2 3" key="1">
    <citation type="submission" date="2020-12" db="EMBL/GenBank/DDBJ databases">
        <title>FDA dAtabase for Regulatory Grade micrObial Sequences (FDA-ARGOS): Supporting development and validation of Infectious Disease Dx tests.</title>
        <authorList>
            <person name="Nelson B."/>
            <person name="Plummer A."/>
            <person name="Tallon L."/>
            <person name="Sadzewicz L."/>
            <person name="Zhao X."/>
            <person name="Boylan J."/>
            <person name="Ott S."/>
            <person name="Bowen H."/>
            <person name="Vavikolanu K."/>
            <person name="Mehta A."/>
            <person name="Aluvathingal J."/>
            <person name="Nadendla S."/>
            <person name="Myers T."/>
            <person name="Yan Y."/>
            <person name="Sichtig H."/>
        </authorList>
    </citation>
    <scope>NUCLEOTIDE SEQUENCE [LARGE SCALE GENOMIC DNA]</scope>
    <source>
        <strain evidence="2 3">FDAARGOS_920</strain>
        <plasmid evidence="2 3">unnamed</plasmid>
    </source>
</reference>
<keyword evidence="2" id="KW-0614">Plasmid</keyword>
<keyword evidence="1" id="KW-0812">Transmembrane</keyword>
<evidence type="ECO:0000256" key="1">
    <source>
        <dbReference type="SAM" id="Phobius"/>
    </source>
</evidence>
<sequence>MFLGAGCLLVIILLIGFGIFGMLSAFFGDTDTEEYNNNPYTEDFDGDGIGGDKDDHDYYHKNIK</sequence>
<accession>A0A7T2QKY2</accession>